<comment type="caution">
    <text evidence="1">The sequence shown here is derived from an EMBL/GenBank/DDBJ whole genome shotgun (WGS) entry which is preliminary data.</text>
</comment>
<accession>A0A431THN0</accession>
<dbReference type="CDD" id="cd02231">
    <property type="entry name" value="cupin_BLL6423-like"/>
    <property type="match status" value="1"/>
</dbReference>
<dbReference type="EMBL" id="RXOE01000005">
    <property type="protein sequence ID" value="RTQ32864.1"/>
    <property type="molecule type" value="Genomic_DNA"/>
</dbReference>
<keyword evidence="2" id="KW-1185">Reference proteome</keyword>
<dbReference type="RefSeq" id="WP_126472128.1">
    <property type="nucleotide sequence ID" value="NZ_RXOE01000005.1"/>
</dbReference>
<dbReference type="Proteomes" id="UP000267418">
    <property type="component" value="Unassembled WGS sequence"/>
</dbReference>
<dbReference type="InterPro" id="IPR047142">
    <property type="entry name" value="OryJ/VirC-like"/>
</dbReference>
<dbReference type="InterPro" id="IPR014710">
    <property type="entry name" value="RmlC-like_jellyroll"/>
</dbReference>
<proteinExistence type="predicted"/>
<dbReference type="OrthoDB" id="713485at2"/>
<dbReference type="PANTHER" id="PTHR36156">
    <property type="entry name" value="SLR2101 PROTEIN"/>
    <property type="match status" value="1"/>
</dbReference>
<reference evidence="1 2" key="1">
    <citation type="submission" date="2018-12" db="EMBL/GenBank/DDBJ databases">
        <title>The genome of Variovorax gossypii DSM 100435.</title>
        <authorList>
            <person name="Gao J."/>
            <person name="Sun J."/>
        </authorList>
    </citation>
    <scope>NUCLEOTIDE SEQUENCE [LARGE SCALE GENOMIC DNA]</scope>
    <source>
        <strain evidence="1 2">DSM 100435</strain>
    </source>
</reference>
<dbReference type="SUPFAM" id="SSF51182">
    <property type="entry name" value="RmlC-like cupins"/>
    <property type="match status" value="1"/>
</dbReference>
<gene>
    <name evidence="1" type="ORF">EJP69_19325</name>
</gene>
<protein>
    <submittedName>
        <fullName evidence="1">Cupin</fullName>
    </submittedName>
</protein>
<dbReference type="PANTHER" id="PTHR36156:SF2">
    <property type="entry name" value="CUPIN TYPE-2 DOMAIN-CONTAINING PROTEIN"/>
    <property type="match status" value="1"/>
</dbReference>
<evidence type="ECO:0000313" key="1">
    <source>
        <dbReference type="EMBL" id="RTQ32864.1"/>
    </source>
</evidence>
<sequence length="180" mass="19327">MQVRRVVAGIGADGRSRLFEDATAPRAVEFESSPGFAAALLWATGPAGQIERGAPRDRTATAAFVPGQGGTLLMFVTFPPDSTMMRADCDGAAFGEEFAQKIPGLAETFEADHPGMHTTDSIDYDVVLDGEITLELDDGAKVLLRRHDVAVQHGNRHAWRNLSDKPATMLFVLMGTKRAG</sequence>
<evidence type="ECO:0000313" key="2">
    <source>
        <dbReference type="Proteomes" id="UP000267418"/>
    </source>
</evidence>
<organism evidence="1 2">
    <name type="scientific">Variovorax gossypii</name>
    <dbReference type="NCBI Taxonomy" id="1679495"/>
    <lineage>
        <taxon>Bacteria</taxon>
        <taxon>Pseudomonadati</taxon>
        <taxon>Pseudomonadota</taxon>
        <taxon>Betaproteobacteria</taxon>
        <taxon>Burkholderiales</taxon>
        <taxon>Comamonadaceae</taxon>
        <taxon>Variovorax</taxon>
    </lineage>
</organism>
<name>A0A431THN0_9BURK</name>
<dbReference type="InterPro" id="IPR011051">
    <property type="entry name" value="RmlC_Cupin_sf"/>
</dbReference>
<dbReference type="AlphaFoldDB" id="A0A431THN0"/>
<dbReference type="Gene3D" id="2.60.120.10">
    <property type="entry name" value="Jelly Rolls"/>
    <property type="match status" value="1"/>
</dbReference>